<dbReference type="AlphaFoldDB" id="A0A2R8AFS5"/>
<proteinExistence type="predicted"/>
<keyword evidence="1" id="KW-0472">Membrane</keyword>
<protein>
    <submittedName>
        <fullName evidence="2">Uncharacterized protein</fullName>
    </submittedName>
</protein>
<feature type="transmembrane region" description="Helical" evidence="1">
    <location>
        <begin position="21"/>
        <end position="41"/>
    </location>
</feature>
<name>A0A2R8AFS5_9RHOB</name>
<dbReference type="Proteomes" id="UP000244932">
    <property type="component" value="Unassembled WGS sequence"/>
</dbReference>
<keyword evidence="1" id="KW-0812">Transmembrane</keyword>
<gene>
    <name evidence="2" type="ORF">POI8812_03294</name>
</gene>
<organism evidence="2 3">
    <name type="scientific">Pontivivens insulae</name>
    <dbReference type="NCBI Taxonomy" id="1639689"/>
    <lineage>
        <taxon>Bacteria</taxon>
        <taxon>Pseudomonadati</taxon>
        <taxon>Pseudomonadota</taxon>
        <taxon>Alphaproteobacteria</taxon>
        <taxon>Rhodobacterales</taxon>
        <taxon>Paracoccaceae</taxon>
        <taxon>Pontivivens</taxon>
    </lineage>
</organism>
<evidence type="ECO:0000313" key="3">
    <source>
        <dbReference type="Proteomes" id="UP000244932"/>
    </source>
</evidence>
<keyword evidence="1" id="KW-1133">Transmembrane helix</keyword>
<evidence type="ECO:0000256" key="1">
    <source>
        <dbReference type="SAM" id="Phobius"/>
    </source>
</evidence>
<dbReference type="EMBL" id="OMKW01000004">
    <property type="protein sequence ID" value="SPF30948.1"/>
    <property type="molecule type" value="Genomic_DNA"/>
</dbReference>
<keyword evidence="3" id="KW-1185">Reference proteome</keyword>
<accession>A0A2R8AFS5</accession>
<dbReference type="RefSeq" id="WP_108783635.1">
    <property type="nucleotide sequence ID" value="NZ_OMKW01000004.1"/>
</dbReference>
<evidence type="ECO:0000313" key="2">
    <source>
        <dbReference type="EMBL" id="SPF30948.1"/>
    </source>
</evidence>
<sequence length="252" mass="26671">MSDKEDPFFVGYLPAPKSLRWFLAGVSLLLILAFPLFSWAVSVTQEDPGPSGYRFDFGRQTLTGTITLAPYPTLHVTEGSELVAAGETILLAGVGKFGVANRVSDFDGALATLQGIILDRGDLRMLQVAGGRRGVMAAEGEAPTLDIEPLGRWRLSGEICDGKCLAGAMRPGTGIGHRACAQLCLVGEVPPVFVASEPINGHEFFLIGTADGAPIGRDLIDFVGLYVEAEGEISLRGGMPVLIIDPETVESL</sequence>
<dbReference type="OrthoDB" id="644473at2"/>
<reference evidence="2 3" key="1">
    <citation type="submission" date="2018-03" db="EMBL/GenBank/DDBJ databases">
        <authorList>
            <person name="Keele B.F."/>
        </authorList>
    </citation>
    <scope>NUCLEOTIDE SEQUENCE [LARGE SCALE GENOMIC DNA]</scope>
    <source>
        <strain evidence="2 3">CeCT 8812</strain>
    </source>
</reference>